<sequence>MQIKLPIIIRNFVIANSFSQRNSILLRVFQPFYRIAIIAVFFTIMAAVLEAVGIGLIASLLQGLTNPNQPPLETGMRWFDMRFLGIEAGSQERIWRISGLILLTVWVRAVFSYFGRYCAKLCEIGLVDTLRKRIFQQFQNFSLSYYTQKRSGELINTFSTEVSHLSFAFNELINFVTKSCVIIAYTCAMFVISWQLTLVTVLLFSLLAAAASNWISRVRQASFEMTSAGGELAAKTTEFVGGIRTVQAFWTQEFESKRFHQVAKKFSSAWLKASTISGLLQPLIEALATTILVAMILVAVSTLISNGILNVVSLLAFLFALFRLLPIIAQMNSSWSLIAMNSGALKAVEELLRTDDKDYLRDGKKEFPGLKNSIEIVNLDFSYDSSPLVLHDINLTIERGQTVALVGASGSGKTTLADLLVRFYDPTKGKILIDEVDLREYSLGSLRNNIAVVSQDTFIFNTSVRENIAYGLENIDNKAILEAAKGANADEFISELPQGFDTKLGDRGIRLSGGQRQRIAIARALLRNPEILILDEATSSLDSVSERLVQQSLEKLTYGRTAIAIAHRLSTIFKADKVIVLEQGRIVEQGGYQELLNRKGKLWKYHQTQHQFGQ</sequence>
<evidence type="ECO:0000256" key="5">
    <source>
        <dbReference type="ARBA" id="ARBA00022989"/>
    </source>
</evidence>
<keyword evidence="2 7" id="KW-0812">Transmembrane</keyword>
<dbReference type="PROSITE" id="PS00211">
    <property type="entry name" value="ABC_TRANSPORTER_1"/>
    <property type="match status" value="1"/>
</dbReference>
<evidence type="ECO:0000256" key="7">
    <source>
        <dbReference type="SAM" id="Phobius"/>
    </source>
</evidence>
<reference evidence="10 11" key="1">
    <citation type="submission" date="2017-06" db="EMBL/GenBank/DDBJ databases">
        <title>Genome sequencing of cyanobaciteial culture collection at National Institute for Environmental Studies (NIES).</title>
        <authorList>
            <person name="Hirose Y."/>
            <person name="Shimura Y."/>
            <person name="Fujisawa T."/>
            <person name="Nakamura Y."/>
            <person name="Kawachi M."/>
        </authorList>
    </citation>
    <scope>NUCLEOTIDE SEQUENCE [LARGE SCALE GENOMIC DNA]</scope>
    <source>
        <strain evidence="10 11">NIES-267</strain>
    </source>
</reference>
<evidence type="ECO:0000313" key="10">
    <source>
        <dbReference type="EMBL" id="BAY87311.1"/>
    </source>
</evidence>
<gene>
    <name evidence="10" type="ORF">NIES267_68330</name>
</gene>
<dbReference type="GO" id="GO:0016887">
    <property type="term" value="F:ATP hydrolysis activity"/>
    <property type="evidence" value="ECO:0007669"/>
    <property type="project" value="InterPro"/>
</dbReference>
<keyword evidence="5 7" id="KW-1133">Transmembrane helix</keyword>
<accession>A0A1Z4M1N1</accession>
<evidence type="ECO:0000313" key="11">
    <source>
        <dbReference type="Proteomes" id="UP000218418"/>
    </source>
</evidence>
<evidence type="ECO:0000256" key="3">
    <source>
        <dbReference type="ARBA" id="ARBA00022741"/>
    </source>
</evidence>
<dbReference type="InterPro" id="IPR036640">
    <property type="entry name" value="ABC1_TM_sf"/>
</dbReference>
<dbReference type="GO" id="GO:0015421">
    <property type="term" value="F:ABC-type oligopeptide transporter activity"/>
    <property type="evidence" value="ECO:0007669"/>
    <property type="project" value="TreeGrafter"/>
</dbReference>
<dbReference type="Gene3D" id="3.40.50.300">
    <property type="entry name" value="P-loop containing nucleotide triphosphate hydrolases"/>
    <property type="match status" value="1"/>
</dbReference>
<dbReference type="PROSITE" id="PS50929">
    <property type="entry name" value="ABC_TM1F"/>
    <property type="match status" value="1"/>
</dbReference>
<organism evidence="10 11">
    <name type="scientific">Calothrix parasitica NIES-267</name>
    <dbReference type="NCBI Taxonomy" id="1973488"/>
    <lineage>
        <taxon>Bacteria</taxon>
        <taxon>Bacillati</taxon>
        <taxon>Cyanobacteriota</taxon>
        <taxon>Cyanophyceae</taxon>
        <taxon>Nostocales</taxon>
        <taxon>Calotrichaceae</taxon>
        <taxon>Calothrix</taxon>
    </lineage>
</organism>
<dbReference type="InterPro" id="IPR027417">
    <property type="entry name" value="P-loop_NTPase"/>
</dbReference>
<feature type="domain" description="ABC transmembrane type-1" evidence="9">
    <location>
        <begin position="37"/>
        <end position="340"/>
    </location>
</feature>
<feature type="transmembrane region" description="Helical" evidence="7">
    <location>
        <begin position="282"/>
        <end position="301"/>
    </location>
</feature>
<feature type="domain" description="ABC transporter" evidence="8">
    <location>
        <begin position="374"/>
        <end position="608"/>
    </location>
</feature>
<dbReference type="InterPro" id="IPR039421">
    <property type="entry name" value="Type_1_exporter"/>
</dbReference>
<keyword evidence="11" id="KW-1185">Reference proteome</keyword>
<dbReference type="GO" id="GO:0005886">
    <property type="term" value="C:plasma membrane"/>
    <property type="evidence" value="ECO:0007669"/>
    <property type="project" value="UniProtKB-SubCell"/>
</dbReference>
<evidence type="ECO:0000259" key="8">
    <source>
        <dbReference type="PROSITE" id="PS50893"/>
    </source>
</evidence>
<keyword evidence="6 7" id="KW-0472">Membrane</keyword>
<evidence type="ECO:0000256" key="2">
    <source>
        <dbReference type="ARBA" id="ARBA00022692"/>
    </source>
</evidence>
<feature type="transmembrane region" description="Helical" evidence="7">
    <location>
        <begin position="307"/>
        <end position="325"/>
    </location>
</feature>
<dbReference type="InterPro" id="IPR011527">
    <property type="entry name" value="ABC1_TM_dom"/>
</dbReference>
<dbReference type="InterPro" id="IPR003439">
    <property type="entry name" value="ABC_transporter-like_ATP-bd"/>
</dbReference>
<name>A0A1Z4M1N1_9CYAN</name>
<dbReference type="SUPFAM" id="SSF90123">
    <property type="entry name" value="ABC transporter transmembrane region"/>
    <property type="match status" value="1"/>
</dbReference>
<feature type="transmembrane region" description="Helical" evidence="7">
    <location>
        <begin position="94"/>
        <end position="111"/>
    </location>
</feature>
<dbReference type="AlphaFoldDB" id="A0A1Z4M1N1"/>
<dbReference type="Pfam" id="PF00664">
    <property type="entry name" value="ABC_membrane"/>
    <property type="match status" value="1"/>
</dbReference>
<feature type="transmembrane region" description="Helical" evidence="7">
    <location>
        <begin position="35"/>
        <end position="61"/>
    </location>
</feature>
<evidence type="ECO:0000256" key="4">
    <source>
        <dbReference type="ARBA" id="ARBA00022840"/>
    </source>
</evidence>
<dbReference type="SUPFAM" id="SSF52540">
    <property type="entry name" value="P-loop containing nucleoside triphosphate hydrolases"/>
    <property type="match status" value="1"/>
</dbReference>
<comment type="subcellular location">
    <subcellularLocation>
        <location evidence="1">Cell membrane</location>
        <topology evidence="1">Multi-pass membrane protein</topology>
    </subcellularLocation>
</comment>
<evidence type="ECO:0000259" key="9">
    <source>
        <dbReference type="PROSITE" id="PS50929"/>
    </source>
</evidence>
<dbReference type="InterPro" id="IPR003593">
    <property type="entry name" value="AAA+_ATPase"/>
</dbReference>
<dbReference type="GO" id="GO:0005524">
    <property type="term" value="F:ATP binding"/>
    <property type="evidence" value="ECO:0007669"/>
    <property type="project" value="UniProtKB-KW"/>
</dbReference>
<dbReference type="Pfam" id="PF00005">
    <property type="entry name" value="ABC_tran"/>
    <property type="match status" value="1"/>
</dbReference>
<evidence type="ECO:0000256" key="6">
    <source>
        <dbReference type="ARBA" id="ARBA00023136"/>
    </source>
</evidence>
<dbReference type="Gene3D" id="1.20.1560.10">
    <property type="entry name" value="ABC transporter type 1, transmembrane domain"/>
    <property type="match status" value="1"/>
</dbReference>
<dbReference type="OrthoDB" id="501491at2"/>
<evidence type="ECO:0000256" key="1">
    <source>
        <dbReference type="ARBA" id="ARBA00004651"/>
    </source>
</evidence>
<dbReference type="InterPro" id="IPR017871">
    <property type="entry name" value="ABC_transporter-like_CS"/>
</dbReference>
<proteinExistence type="predicted"/>
<dbReference type="SMART" id="SM00382">
    <property type="entry name" value="AAA"/>
    <property type="match status" value="1"/>
</dbReference>
<dbReference type="FunFam" id="3.40.50.300:FF:000218">
    <property type="entry name" value="Multidrug ABC transporter ATP-binding protein"/>
    <property type="match status" value="1"/>
</dbReference>
<keyword evidence="3" id="KW-0547">Nucleotide-binding</keyword>
<dbReference type="PANTHER" id="PTHR43394:SF1">
    <property type="entry name" value="ATP-BINDING CASSETTE SUB-FAMILY B MEMBER 10, MITOCHONDRIAL"/>
    <property type="match status" value="1"/>
</dbReference>
<dbReference type="EMBL" id="AP018227">
    <property type="protein sequence ID" value="BAY87311.1"/>
    <property type="molecule type" value="Genomic_DNA"/>
</dbReference>
<dbReference type="PANTHER" id="PTHR43394">
    <property type="entry name" value="ATP-DEPENDENT PERMEASE MDL1, MITOCHONDRIAL"/>
    <property type="match status" value="1"/>
</dbReference>
<dbReference type="PROSITE" id="PS50893">
    <property type="entry name" value="ABC_TRANSPORTER_2"/>
    <property type="match status" value="1"/>
</dbReference>
<dbReference type="Proteomes" id="UP000218418">
    <property type="component" value="Chromosome"/>
</dbReference>
<dbReference type="NCBIfam" id="NF045513">
    <property type="entry name" value="HepA_fam_ABC"/>
    <property type="match status" value="1"/>
</dbReference>
<protein>
    <submittedName>
        <fullName evidence="10">ABC transporter-related protein</fullName>
    </submittedName>
</protein>
<keyword evidence="4" id="KW-0067">ATP-binding</keyword>